<comment type="caution">
    <text evidence="4">The sequence shown here is derived from an EMBL/GenBank/DDBJ whole genome shotgun (WGS) entry which is preliminary data.</text>
</comment>
<keyword evidence="5" id="KW-1185">Reference proteome</keyword>
<evidence type="ECO:0000313" key="4">
    <source>
        <dbReference type="EMBL" id="OPC77071.1"/>
    </source>
</evidence>
<proteinExistence type="inferred from homology"/>
<dbReference type="PIRSF" id="PIRSF005900">
    <property type="entry name" value="Dps"/>
    <property type="match status" value="1"/>
</dbReference>
<name>A0A1T3NKA5_9ACTN</name>
<feature type="domain" description="Ferritin/DPS" evidence="3">
    <location>
        <begin position="18"/>
        <end position="153"/>
    </location>
</feature>
<protein>
    <submittedName>
        <fullName evidence="4">DNA starvation/stationary phase protection protein</fullName>
    </submittedName>
</protein>
<evidence type="ECO:0000256" key="2">
    <source>
        <dbReference type="RuleBase" id="RU003875"/>
    </source>
</evidence>
<dbReference type="RefSeq" id="WP_078981831.1">
    <property type="nucleotide sequence ID" value="NZ_MWQN01000004.1"/>
</dbReference>
<accession>A0A1T3NKA5</accession>
<comment type="similarity">
    <text evidence="1 2">Belongs to the Dps family.</text>
</comment>
<dbReference type="EMBL" id="MWQN01000004">
    <property type="protein sequence ID" value="OPC77071.1"/>
    <property type="molecule type" value="Genomic_DNA"/>
</dbReference>
<dbReference type="Gene3D" id="1.20.1260.10">
    <property type="match status" value="1"/>
</dbReference>
<gene>
    <name evidence="4" type="ORF">B4N89_41620</name>
</gene>
<dbReference type="eggNOG" id="COG0783">
    <property type="taxonomic scope" value="Bacteria"/>
</dbReference>
<organism evidence="4 5">
    <name type="scientific">Embleya scabrispora</name>
    <dbReference type="NCBI Taxonomy" id="159449"/>
    <lineage>
        <taxon>Bacteria</taxon>
        <taxon>Bacillati</taxon>
        <taxon>Actinomycetota</taxon>
        <taxon>Actinomycetes</taxon>
        <taxon>Kitasatosporales</taxon>
        <taxon>Streptomycetaceae</taxon>
        <taxon>Embleya</taxon>
    </lineage>
</organism>
<sequence>MAVVKSPLSDDARKITGEALQGALVDLLDLSLVAKQTHWNVVGPRFRSIHLQLDEVVASARTFADTVAERASAIGYNPDGRAASITAGSGVPQPDSGWIKDADVVGYFVGVYGAVIERMRERIAATEEADPVSQDLFITIAADLEKMSWMFQAENQG</sequence>
<dbReference type="PANTHER" id="PTHR42932:SF2">
    <property type="entry name" value="DNA PROTECTION DURING STARVATION PROTEIN 1"/>
    <property type="match status" value="1"/>
</dbReference>
<reference evidence="4 5" key="1">
    <citation type="submission" date="2017-03" db="EMBL/GenBank/DDBJ databases">
        <title>Draft genome sequence of Streptomyces scabrisporus NF3, endophyte isolated from Amphipterygium adstringens.</title>
        <authorList>
            <person name="Vazquez M."/>
            <person name="Ceapa C.D."/>
            <person name="Rodriguez Luna D."/>
            <person name="Sanchez Esquivel S."/>
        </authorList>
    </citation>
    <scope>NUCLEOTIDE SEQUENCE [LARGE SCALE GENOMIC DNA]</scope>
    <source>
        <strain evidence="4 5">NF3</strain>
    </source>
</reference>
<evidence type="ECO:0000313" key="5">
    <source>
        <dbReference type="Proteomes" id="UP000190037"/>
    </source>
</evidence>
<dbReference type="InterPro" id="IPR009078">
    <property type="entry name" value="Ferritin-like_SF"/>
</dbReference>
<dbReference type="CDD" id="cd01043">
    <property type="entry name" value="DPS"/>
    <property type="match status" value="1"/>
</dbReference>
<dbReference type="OrthoDB" id="9797687at2"/>
<dbReference type="SUPFAM" id="SSF47240">
    <property type="entry name" value="Ferritin-like"/>
    <property type="match status" value="1"/>
</dbReference>
<evidence type="ECO:0000259" key="3">
    <source>
        <dbReference type="Pfam" id="PF00210"/>
    </source>
</evidence>
<dbReference type="PRINTS" id="PR01346">
    <property type="entry name" value="HELNAPAPROT"/>
</dbReference>
<dbReference type="InterPro" id="IPR002177">
    <property type="entry name" value="DPS_DNA-bd"/>
</dbReference>
<dbReference type="STRING" id="159449.B4N89_41620"/>
<dbReference type="InterPro" id="IPR012347">
    <property type="entry name" value="Ferritin-like"/>
</dbReference>
<dbReference type="AlphaFoldDB" id="A0A1T3NKA5"/>
<evidence type="ECO:0000256" key="1">
    <source>
        <dbReference type="ARBA" id="ARBA00009497"/>
    </source>
</evidence>
<dbReference type="GO" id="GO:0008199">
    <property type="term" value="F:ferric iron binding"/>
    <property type="evidence" value="ECO:0007669"/>
    <property type="project" value="InterPro"/>
</dbReference>
<dbReference type="PANTHER" id="PTHR42932">
    <property type="entry name" value="GENERAL STRESS PROTEIN 20U"/>
    <property type="match status" value="1"/>
</dbReference>
<dbReference type="Proteomes" id="UP000190037">
    <property type="component" value="Unassembled WGS sequence"/>
</dbReference>
<dbReference type="Pfam" id="PF00210">
    <property type="entry name" value="Ferritin"/>
    <property type="match status" value="1"/>
</dbReference>
<dbReference type="InterPro" id="IPR008331">
    <property type="entry name" value="Ferritin_DPS_dom"/>
</dbReference>